<protein>
    <submittedName>
        <fullName evidence="3">AAA domain (Dynein-related subfamily)</fullName>
    </submittedName>
</protein>
<dbReference type="InterPro" id="IPR011704">
    <property type="entry name" value="ATPase_dyneun-rel_AAA"/>
</dbReference>
<proteinExistence type="predicted"/>
<feature type="coiled-coil region" evidence="1">
    <location>
        <begin position="660"/>
        <end position="687"/>
    </location>
</feature>
<dbReference type="SMART" id="SM00382">
    <property type="entry name" value="AAA"/>
    <property type="match status" value="1"/>
</dbReference>
<dbReference type="SUPFAM" id="SSF52540">
    <property type="entry name" value="P-loop containing nucleoside triphosphate hydrolases"/>
    <property type="match status" value="1"/>
</dbReference>
<keyword evidence="4" id="KW-1185">Reference proteome</keyword>
<dbReference type="EMBL" id="FNAG01000001">
    <property type="protein sequence ID" value="SDD25120.1"/>
    <property type="molecule type" value="Genomic_DNA"/>
</dbReference>
<evidence type="ECO:0000313" key="3">
    <source>
        <dbReference type="EMBL" id="SDD25120.1"/>
    </source>
</evidence>
<dbReference type="GO" id="GO:0005524">
    <property type="term" value="F:ATP binding"/>
    <property type="evidence" value="ECO:0007669"/>
    <property type="project" value="InterPro"/>
</dbReference>
<gene>
    <name evidence="3" type="ORF">SAMN04488509_101925</name>
</gene>
<evidence type="ECO:0000313" key="4">
    <source>
        <dbReference type="Proteomes" id="UP000199603"/>
    </source>
</evidence>
<dbReference type="InterPro" id="IPR020958">
    <property type="entry name" value="DUF3686"/>
</dbReference>
<organism evidence="3 4">
    <name type="scientific">Aquimonas voraii</name>
    <dbReference type="NCBI Taxonomy" id="265719"/>
    <lineage>
        <taxon>Bacteria</taxon>
        <taxon>Pseudomonadati</taxon>
        <taxon>Pseudomonadota</taxon>
        <taxon>Gammaproteobacteria</taxon>
        <taxon>Lysobacterales</taxon>
        <taxon>Lysobacteraceae</taxon>
        <taxon>Aquimonas</taxon>
    </lineage>
</organism>
<dbReference type="GO" id="GO:0016887">
    <property type="term" value="F:ATP hydrolysis activity"/>
    <property type="evidence" value="ECO:0007669"/>
    <property type="project" value="InterPro"/>
</dbReference>
<accession>A0A1G6T7Q1</accession>
<reference evidence="3 4" key="1">
    <citation type="submission" date="2016-10" db="EMBL/GenBank/DDBJ databases">
        <authorList>
            <person name="de Groot N.N."/>
        </authorList>
    </citation>
    <scope>NUCLEOTIDE SEQUENCE [LARGE SCALE GENOMIC DNA]</scope>
    <source>
        <strain evidence="3 4">DSM 16957</strain>
    </source>
</reference>
<dbReference type="InterPro" id="IPR003593">
    <property type="entry name" value="AAA+_ATPase"/>
</dbReference>
<evidence type="ECO:0000259" key="2">
    <source>
        <dbReference type="SMART" id="SM00382"/>
    </source>
</evidence>
<dbReference type="OrthoDB" id="9814769at2"/>
<dbReference type="Pfam" id="PF07728">
    <property type="entry name" value="AAA_5"/>
    <property type="match status" value="1"/>
</dbReference>
<keyword evidence="1" id="KW-0175">Coiled coil</keyword>
<dbReference type="STRING" id="265719.SAMN04488509_101925"/>
<evidence type="ECO:0000256" key="1">
    <source>
        <dbReference type="SAM" id="Coils"/>
    </source>
</evidence>
<dbReference type="InterPro" id="IPR057224">
    <property type="entry name" value="DUF7902"/>
</dbReference>
<dbReference type="Gene3D" id="3.40.50.300">
    <property type="entry name" value="P-loop containing nucleotide triphosphate hydrolases"/>
    <property type="match status" value="1"/>
</dbReference>
<dbReference type="InterPro" id="IPR027417">
    <property type="entry name" value="P-loop_NTPase"/>
</dbReference>
<dbReference type="Proteomes" id="UP000199603">
    <property type="component" value="Unassembled WGS sequence"/>
</dbReference>
<dbReference type="Pfam" id="PF25472">
    <property type="entry name" value="DUF7902"/>
    <property type="match status" value="1"/>
</dbReference>
<dbReference type="Pfam" id="PF12458">
    <property type="entry name" value="DUF3686"/>
    <property type="match status" value="1"/>
</dbReference>
<sequence length="1736" mass="193179">MTTPESLVDQAVAEGGAYEVLRARLLEQGGRLRGLAEGLNRQRLDEFGSSELKIIGRLRVRTEHNAVARDLVRVGDFLLFGYNVFLGLKRETQVSDVFALYRLVEGEGGFDVEPVELAGSFLGAQGFMQDFRELYAYYKNTRLLQLMVRDGLLLAAFQIGERLSDVRVFRFSVSPAGDVRYIDNRGERDIALPPIHDFEWTRCGREHVVEGRFPHMNVVDQVFVETIGGDLTIKVENNTEDGLGIYREPVDDATQSIDDARIDYARVGDLILLRVQPYREEVVRHFVYSLVARRVYRIDAIGQSCVQLPEDHGIVYPGGYVLQNGEQRSFERSMEGMRFKRSLRSPNGEDVLYVFYEPESGAKALFTYNLIERRLATPLFGHGYARLEDGRFVLFSVDSHEPTRVHPMQVWQTPFWSEEFAAARPPATSFMGRIGNAELVRGISDLLSLVREISSEEVSATRYSLLSQNSRRLFDLHHWLDSAECAGVAPLVREIAGTAETVLDEFEKVESIRAQSERSLREARSAQSELLAKARPERCESVNDYVEGLSGLQAQRGRLLALREARYMDVAAIDALEAEVVAAQATLSSATGEFLASAAALKPLDQRLRALDAEAGKAQGVAQLKTPLEGMAQLSLDLDLLSNLLAGLPIEDAQQRTQVVETISELYARLNQARARAEQQRRSLGSREAVAQFGAQFALFGQSLASALSLSTDPERSEEQLARVLLQLEELESRFGEHEAFLQDILAKREEVLETFESHRQALLDERQRRAQGLHEAALRIFEGLPRRTERLQTVEALHAFFAGDALILKLRELANRLRELRDSVKADDIEARIKAARDAALRGQRDRSELFEDGGNTIKLGPRHRFSVNTQALDLTLLPRGGELCLHLTGTEYYEPIADEELSRLREFAEHTLESESAHVCRAEYLAASLFEAARAGSEGQSLDALQAELGTLDALSKRLREFTASRYREGYEKGIHDADAARILAAWLPLRKAAGGLVHSPAARALAALAWQAQANSESASLWPLRARQAQQLIETLGQHAASERLIAEIAREMERFRAAAAIELDARLSGDAARYLVEVLGTEHPQFLFTAAARRLVQGLKERLVTGHRWEDLQSAAEALSARPGEALGLWRQWFEALCAEPAFVDLADHAIEAAALMRVDGHLPTRISEADLAVEISGLLSSHARIEQGVLRLRIDDFETRLRRHREQHLPGLRAFQARRHALIEAGRARLRLEEFKPRPLTSFVRNKLISEVYLPIIGDNLAKQMGTVGEGKRSDLMGLLMLISPPGYGKTTLMEYVAHALGLIFMKINGPSLGHEVRSLDPAQAPDAGARQELEKLNLALEMGNNVMLYVDDIQHTHPEFLQKFISLCDGTRRIEGVWQGRTRTYDMRGKKFCVVMAGNPYTESGEVFKIPDMLANRADVYNLGEVLGGKEDAFLLSYVENCLTAQPVLAPLATRDLNDLYKLVERAQGREFSANALSHTYSAAELNEITAVLKNLLAVRDIVYRVNQAYIASAAQAEAYRTEPPFKLQGSYRNMNKLAEKISSVMNAVELQKLIDDHYLGESQLLTGGAEENLLKLAEIRGTLDTARAERWQAIKQGFQRNKALGGADSDTGTRVIAQLHDLVASVQALGAQAGAAKPAQTAPELIQLLQRILDEQVLNRTFSRDTASDAAMWLGGLRNALDVGFRPLVEAVQARQQGSEAERQQLAALANELRSLAVALRKPPQAGKS</sequence>
<name>A0A1G6T7Q1_9GAMM</name>
<feature type="domain" description="AAA+ ATPase" evidence="2">
    <location>
        <begin position="1281"/>
        <end position="1430"/>
    </location>
</feature>
<dbReference type="RefSeq" id="WP_091239327.1">
    <property type="nucleotide sequence ID" value="NZ_FNAG01000001.1"/>
</dbReference>